<dbReference type="PRINTS" id="PR00114">
    <property type="entry name" value="STPHPHTASE"/>
</dbReference>
<evidence type="ECO:0000259" key="5">
    <source>
        <dbReference type="PROSITE" id="PS00125"/>
    </source>
</evidence>
<dbReference type="STRING" id="5722.A2EWN8"/>
<dbReference type="InterPro" id="IPR006186">
    <property type="entry name" value="Ser/Thr-sp_prot-phosphatase"/>
</dbReference>
<dbReference type="GO" id="GO:0005829">
    <property type="term" value="C:cytosol"/>
    <property type="evidence" value="ECO:0000318"/>
    <property type="project" value="GO_Central"/>
</dbReference>
<dbReference type="GO" id="GO:0000278">
    <property type="term" value="P:mitotic cell cycle"/>
    <property type="evidence" value="ECO:0000318"/>
    <property type="project" value="GO_Central"/>
</dbReference>
<reference evidence="6" key="1">
    <citation type="submission" date="2006-10" db="EMBL/GenBank/DDBJ databases">
        <authorList>
            <person name="Amadeo P."/>
            <person name="Zhao Q."/>
            <person name="Wortman J."/>
            <person name="Fraser-Liggett C."/>
            <person name="Carlton J."/>
        </authorList>
    </citation>
    <scope>NUCLEOTIDE SEQUENCE</scope>
    <source>
        <strain evidence="6">G3</strain>
    </source>
</reference>
<evidence type="ECO:0000256" key="2">
    <source>
        <dbReference type="ARBA" id="ARBA00022801"/>
    </source>
</evidence>
<dbReference type="InParanoid" id="A2EWN8"/>
<proteinExistence type="inferred from homology"/>
<dbReference type="InterPro" id="IPR047129">
    <property type="entry name" value="PPA2-like"/>
</dbReference>
<feature type="domain" description="Serine/threonine specific protein phosphatases" evidence="5">
    <location>
        <begin position="110"/>
        <end position="115"/>
    </location>
</feature>
<keyword evidence="1" id="KW-0479">Metal-binding</keyword>
<dbReference type="Gene3D" id="3.60.21.10">
    <property type="match status" value="1"/>
</dbReference>
<evidence type="ECO:0000256" key="3">
    <source>
        <dbReference type="ARBA" id="ARBA00023211"/>
    </source>
</evidence>
<evidence type="ECO:0000256" key="4">
    <source>
        <dbReference type="RuleBase" id="RU004273"/>
    </source>
</evidence>
<dbReference type="VEuPathDB" id="TrichDB:TVAG_040760"/>
<dbReference type="GO" id="GO:0005634">
    <property type="term" value="C:nucleus"/>
    <property type="evidence" value="ECO:0000318"/>
    <property type="project" value="GO_Central"/>
</dbReference>
<dbReference type="Proteomes" id="UP000001542">
    <property type="component" value="Unassembled WGS sequence"/>
</dbReference>
<dbReference type="GO" id="GO:0004722">
    <property type="term" value="F:protein serine/threonine phosphatase activity"/>
    <property type="evidence" value="ECO:0000318"/>
    <property type="project" value="GO_Central"/>
</dbReference>
<dbReference type="PANTHER" id="PTHR45619">
    <property type="entry name" value="SERINE/THREONINE-PROTEIN PHOSPHATASE PP2A-RELATED"/>
    <property type="match status" value="1"/>
</dbReference>
<dbReference type="SMR" id="A2EWN8"/>
<dbReference type="InterPro" id="IPR004843">
    <property type="entry name" value="Calcineurin-like_PHP"/>
</dbReference>
<gene>
    <name evidence="6" type="ORF">TVAG_040760</name>
</gene>
<evidence type="ECO:0000313" key="6">
    <source>
        <dbReference type="EMBL" id="EAY02926.1"/>
    </source>
</evidence>
<keyword evidence="2 4" id="KW-0378">Hydrolase</keyword>
<dbReference type="SMART" id="SM00156">
    <property type="entry name" value="PP2Ac"/>
    <property type="match status" value="1"/>
</dbReference>
<dbReference type="PROSITE" id="PS00125">
    <property type="entry name" value="SER_THR_PHOSPHATASE"/>
    <property type="match status" value="1"/>
</dbReference>
<reference evidence="6" key="2">
    <citation type="journal article" date="2007" name="Science">
        <title>Draft genome sequence of the sexually transmitted pathogen Trichomonas vaginalis.</title>
        <authorList>
            <person name="Carlton J.M."/>
            <person name="Hirt R.P."/>
            <person name="Silva J.C."/>
            <person name="Delcher A.L."/>
            <person name="Schatz M."/>
            <person name="Zhao Q."/>
            <person name="Wortman J.R."/>
            <person name="Bidwell S.L."/>
            <person name="Alsmark U.C.M."/>
            <person name="Besteiro S."/>
            <person name="Sicheritz-Ponten T."/>
            <person name="Noel C.J."/>
            <person name="Dacks J.B."/>
            <person name="Foster P.G."/>
            <person name="Simillion C."/>
            <person name="Van de Peer Y."/>
            <person name="Miranda-Saavedra D."/>
            <person name="Barton G.J."/>
            <person name="Westrop G.D."/>
            <person name="Mueller S."/>
            <person name="Dessi D."/>
            <person name="Fiori P.L."/>
            <person name="Ren Q."/>
            <person name="Paulsen I."/>
            <person name="Zhang H."/>
            <person name="Bastida-Corcuera F.D."/>
            <person name="Simoes-Barbosa A."/>
            <person name="Brown M.T."/>
            <person name="Hayes R.D."/>
            <person name="Mukherjee M."/>
            <person name="Okumura C.Y."/>
            <person name="Schneider R."/>
            <person name="Smith A.J."/>
            <person name="Vanacova S."/>
            <person name="Villalvazo M."/>
            <person name="Haas B.J."/>
            <person name="Pertea M."/>
            <person name="Feldblyum T.V."/>
            <person name="Utterback T.R."/>
            <person name="Shu C.L."/>
            <person name="Osoegawa K."/>
            <person name="de Jong P.J."/>
            <person name="Hrdy I."/>
            <person name="Horvathova L."/>
            <person name="Zubacova Z."/>
            <person name="Dolezal P."/>
            <person name="Malik S.B."/>
            <person name="Logsdon J.M. Jr."/>
            <person name="Henze K."/>
            <person name="Gupta A."/>
            <person name="Wang C.C."/>
            <person name="Dunne R.L."/>
            <person name="Upcroft J.A."/>
            <person name="Upcroft P."/>
            <person name="White O."/>
            <person name="Salzberg S.L."/>
            <person name="Tang P."/>
            <person name="Chiu C.-H."/>
            <person name="Lee Y.-S."/>
            <person name="Embley T.M."/>
            <person name="Coombs G.H."/>
            <person name="Mottram J.C."/>
            <person name="Tachezy J."/>
            <person name="Fraser-Liggett C.M."/>
            <person name="Johnson P.J."/>
        </authorList>
    </citation>
    <scope>NUCLEOTIDE SEQUENCE [LARGE SCALE GENOMIC DNA]</scope>
    <source>
        <strain evidence="6">G3</strain>
    </source>
</reference>
<dbReference type="AlphaFoldDB" id="A2EWN8"/>
<dbReference type="GO" id="GO:0046872">
    <property type="term" value="F:metal ion binding"/>
    <property type="evidence" value="ECO:0007669"/>
    <property type="project" value="UniProtKB-KW"/>
</dbReference>
<protein>
    <recommendedName>
        <fullName evidence="4">Serine/threonine-protein phosphatase</fullName>
        <ecNumber evidence="4">3.1.3.16</ecNumber>
    </recommendedName>
</protein>
<dbReference type="InterPro" id="IPR029052">
    <property type="entry name" value="Metallo-depent_PP-like"/>
</dbReference>
<dbReference type="SUPFAM" id="SSF56300">
    <property type="entry name" value="Metallo-dependent phosphatases"/>
    <property type="match status" value="1"/>
</dbReference>
<evidence type="ECO:0000313" key="7">
    <source>
        <dbReference type="Proteomes" id="UP000001542"/>
    </source>
</evidence>
<evidence type="ECO:0000256" key="1">
    <source>
        <dbReference type="ARBA" id="ARBA00022723"/>
    </source>
</evidence>
<accession>A2EWN8</accession>
<dbReference type="RefSeq" id="XP_001315149.1">
    <property type="nucleotide sequence ID" value="XM_001315114.1"/>
</dbReference>
<name>A2EWN8_TRIV3</name>
<dbReference type="VEuPathDB" id="TrichDB:TVAGG3_0569020"/>
<dbReference type="eggNOG" id="KOG0371">
    <property type="taxonomic scope" value="Eukaryota"/>
</dbReference>
<dbReference type="OrthoDB" id="1930084at2759"/>
<organism evidence="6 7">
    <name type="scientific">Trichomonas vaginalis (strain ATCC PRA-98 / G3)</name>
    <dbReference type="NCBI Taxonomy" id="412133"/>
    <lineage>
        <taxon>Eukaryota</taxon>
        <taxon>Metamonada</taxon>
        <taxon>Parabasalia</taxon>
        <taxon>Trichomonadida</taxon>
        <taxon>Trichomonadidae</taxon>
        <taxon>Trichomonas</taxon>
    </lineage>
</organism>
<sequence>MEVISADTIIAKIERNEIPSLEDIKYINETATQMFRTMPNVIPVQAPVVICGDIHGQFEDLMELFKIGGKIPFTNYLFMGDYVDRGAKSVETVSYLFCLMIKYPKNITLLRGNHESAGISQVFGFREEVVNRYGDDTVWKIYTETFCNIPIAALINDKILCVHGGLSPSLRTIKDIQMLDRFTEIPHKGPLCDLVWSDPAPQAGFRPSERDAGYQFGPDITKRWNEENGLELTARGHQLVISGLEYNHNNQIVTVFSAPDYCGRCGNLGGILELDENLKKKDIRFPTANSVETSHEDIPKYYSFTDVDYDW</sequence>
<dbReference type="EC" id="3.1.3.16" evidence="4"/>
<dbReference type="EMBL" id="DS113520">
    <property type="protein sequence ID" value="EAY02926.1"/>
    <property type="molecule type" value="Genomic_DNA"/>
</dbReference>
<dbReference type="KEGG" id="tva:4760766"/>
<dbReference type="OMA" id="EGYNWGQ"/>
<comment type="similarity">
    <text evidence="4">Belongs to the PPP phosphatase family.</text>
</comment>
<comment type="catalytic activity">
    <reaction evidence="4">
        <text>O-phospho-L-threonyl-[protein] + H2O = L-threonyl-[protein] + phosphate</text>
        <dbReference type="Rhea" id="RHEA:47004"/>
        <dbReference type="Rhea" id="RHEA-COMP:11060"/>
        <dbReference type="Rhea" id="RHEA-COMP:11605"/>
        <dbReference type="ChEBI" id="CHEBI:15377"/>
        <dbReference type="ChEBI" id="CHEBI:30013"/>
        <dbReference type="ChEBI" id="CHEBI:43474"/>
        <dbReference type="ChEBI" id="CHEBI:61977"/>
        <dbReference type="EC" id="3.1.3.16"/>
    </reaction>
</comment>
<keyword evidence="3" id="KW-0464">Manganese</keyword>
<dbReference type="Pfam" id="PF00149">
    <property type="entry name" value="Metallophos"/>
    <property type="match status" value="1"/>
</dbReference>
<keyword evidence="7" id="KW-1185">Reference proteome</keyword>